<organism evidence="1 2">
    <name type="scientific">Cucumis melo var. makuwa</name>
    <name type="common">Oriental melon</name>
    <dbReference type="NCBI Taxonomy" id="1194695"/>
    <lineage>
        <taxon>Eukaryota</taxon>
        <taxon>Viridiplantae</taxon>
        <taxon>Streptophyta</taxon>
        <taxon>Embryophyta</taxon>
        <taxon>Tracheophyta</taxon>
        <taxon>Spermatophyta</taxon>
        <taxon>Magnoliopsida</taxon>
        <taxon>eudicotyledons</taxon>
        <taxon>Gunneridae</taxon>
        <taxon>Pentapetalae</taxon>
        <taxon>rosids</taxon>
        <taxon>fabids</taxon>
        <taxon>Cucurbitales</taxon>
        <taxon>Cucurbitaceae</taxon>
        <taxon>Benincaseae</taxon>
        <taxon>Cucumis</taxon>
    </lineage>
</organism>
<accession>A0A5D3CGZ3</accession>
<evidence type="ECO:0000313" key="1">
    <source>
        <dbReference type="EMBL" id="TYK11071.1"/>
    </source>
</evidence>
<protein>
    <submittedName>
        <fullName evidence="1">Uncharacterized protein</fullName>
    </submittedName>
</protein>
<dbReference type="Proteomes" id="UP000321947">
    <property type="component" value="Unassembled WGS sequence"/>
</dbReference>
<reference evidence="1 2" key="1">
    <citation type="submission" date="2019-08" db="EMBL/GenBank/DDBJ databases">
        <title>Draft genome sequences of two oriental melons (Cucumis melo L. var makuwa).</title>
        <authorList>
            <person name="Kwon S.-Y."/>
        </authorList>
    </citation>
    <scope>NUCLEOTIDE SEQUENCE [LARGE SCALE GENOMIC DNA]</scope>
    <source>
        <strain evidence="2">cv. Chang Bougi</strain>
        <tissue evidence="1">Leaf</tissue>
    </source>
</reference>
<dbReference type="EMBL" id="SSTD01010919">
    <property type="protein sequence ID" value="TYK11071.1"/>
    <property type="molecule type" value="Genomic_DNA"/>
</dbReference>
<evidence type="ECO:0000313" key="2">
    <source>
        <dbReference type="Proteomes" id="UP000321947"/>
    </source>
</evidence>
<name>A0A5D3CGZ3_CUCMM</name>
<gene>
    <name evidence="1" type="ORF">E5676_scaffold73G00570</name>
</gene>
<proteinExistence type="predicted"/>
<sequence>MFLRDHMLHVFGNVPVLGCQFLGEGKGRGELASDREGSVTCHMGTQFCFRVYVLVFQLVSRANRPVQIRQLKGAKGGGTDWCWLARLLCEDVDGGGDGF</sequence>
<dbReference type="AlphaFoldDB" id="A0A5D3CGZ3"/>
<comment type="caution">
    <text evidence="1">The sequence shown here is derived from an EMBL/GenBank/DDBJ whole genome shotgun (WGS) entry which is preliminary data.</text>
</comment>